<evidence type="ECO:0000256" key="1">
    <source>
        <dbReference type="ARBA" id="ARBA00012831"/>
    </source>
</evidence>
<dbReference type="PANTHER" id="PTHR42753">
    <property type="entry name" value="MITOCHONDRIAL RIBOSOME PROTEIN L39/PROLYL-TRNA LIGASE FAMILY MEMBER"/>
    <property type="match status" value="1"/>
</dbReference>
<dbReference type="InterPro" id="IPR045864">
    <property type="entry name" value="aa-tRNA-synth_II/BPL/LPL"/>
</dbReference>
<dbReference type="InterPro" id="IPR006195">
    <property type="entry name" value="aa-tRNA-synth_II"/>
</dbReference>
<name>A0A1G2NEJ7_9BACT</name>
<dbReference type="Pfam" id="PF03129">
    <property type="entry name" value="HGTP_anticodon"/>
    <property type="match status" value="1"/>
</dbReference>
<dbReference type="SUPFAM" id="SSF55681">
    <property type="entry name" value="Class II aaRS and biotin synthetases"/>
    <property type="match status" value="1"/>
</dbReference>
<dbReference type="GO" id="GO:0005524">
    <property type="term" value="F:ATP binding"/>
    <property type="evidence" value="ECO:0007669"/>
    <property type="project" value="UniProtKB-KW"/>
</dbReference>
<evidence type="ECO:0000256" key="4">
    <source>
        <dbReference type="ARBA" id="ARBA00022741"/>
    </source>
</evidence>
<protein>
    <recommendedName>
        <fullName evidence="2">Proline--tRNA ligase</fullName>
        <ecNumber evidence="1">6.1.1.15</ecNumber>
    </recommendedName>
    <alternativeName>
        <fullName evidence="8">Prolyl-tRNA synthetase</fullName>
    </alternativeName>
</protein>
<evidence type="ECO:0000313" key="11">
    <source>
        <dbReference type="EMBL" id="OHA34508.1"/>
    </source>
</evidence>
<dbReference type="InterPro" id="IPR050062">
    <property type="entry name" value="Pro-tRNA_synthetase"/>
</dbReference>
<dbReference type="CDD" id="cd00861">
    <property type="entry name" value="ProRS_anticodon_short"/>
    <property type="match status" value="1"/>
</dbReference>
<evidence type="ECO:0000256" key="9">
    <source>
        <dbReference type="ARBA" id="ARBA00047671"/>
    </source>
</evidence>
<reference evidence="11 12" key="1">
    <citation type="journal article" date="2016" name="Nat. Commun.">
        <title>Thousands of microbial genomes shed light on interconnected biogeochemical processes in an aquifer system.</title>
        <authorList>
            <person name="Anantharaman K."/>
            <person name="Brown C.T."/>
            <person name="Hug L.A."/>
            <person name="Sharon I."/>
            <person name="Castelle C.J."/>
            <person name="Probst A.J."/>
            <person name="Thomas B.C."/>
            <person name="Singh A."/>
            <person name="Wilkins M.J."/>
            <person name="Karaoz U."/>
            <person name="Brodie E.L."/>
            <person name="Williams K.H."/>
            <person name="Hubbard S.S."/>
            <person name="Banfield J.F."/>
        </authorList>
    </citation>
    <scope>NUCLEOTIDE SEQUENCE [LARGE SCALE GENOMIC DNA]</scope>
</reference>
<dbReference type="Proteomes" id="UP000176221">
    <property type="component" value="Unassembled WGS sequence"/>
</dbReference>
<dbReference type="PRINTS" id="PR01046">
    <property type="entry name" value="TRNASYNTHPRO"/>
</dbReference>
<comment type="caution">
    <text evidence="11">The sequence shown here is derived from an EMBL/GenBank/DDBJ whole genome shotgun (WGS) entry which is preliminary data.</text>
</comment>
<dbReference type="GO" id="GO:0004827">
    <property type="term" value="F:proline-tRNA ligase activity"/>
    <property type="evidence" value="ECO:0007669"/>
    <property type="project" value="UniProtKB-EC"/>
</dbReference>
<evidence type="ECO:0000256" key="8">
    <source>
        <dbReference type="ARBA" id="ARBA00029731"/>
    </source>
</evidence>
<keyword evidence="7 11" id="KW-0030">Aminoacyl-tRNA synthetase</keyword>
<evidence type="ECO:0000256" key="3">
    <source>
        <dbReference type="ARBA" id="ARBA00022598"/>
    </source>
</evidence>
<evidence type="ECO:0000256" key="6">
    <source>
        <dbReference type="ARBA" id="ARBA00022917"/>
    </source>
</evidence>
<dbReference type="InterPro" id="IPR004154">
    <property type="entry name" value="Anticodon-bd"/>
</dbReference>
<dbReference type="EC" id="6.1.1.15" evidence="1"/>
<dbReference type="SUPFAM" id="SSF52954">
    <property type="entry name" value="Class II aaRS ABD-related"/>
    <property type="match status" value="1"/>
</dbReference>
<dbReference type="InterPro" id="IPR036621">
    <property type="entry name" value="Anticodon-bd_dom_sf"/>
</dbReference>
<dbReference type="EMBL" id="MHRX01000010">
    <property type="protein sequence ID" value="OHA34508.1"/>
    <property type="molecule type" value="Genomic_DNA"/>
</dbReference>
<dbReference type="Pfam" id="PF00587">
    <property type="entry name" value="tRNA-synt_2b"/>
    <property type="match status" value="1"/>
</dbReference>
<evidence type="ECO:0000313" key="12">
    <source>
        <dbReference type="Proteomes" id="UP000176221"/>
    </source>
</evidence>
<dbReference type="GO" id="GO:0005829">
    <property type="term" value="C:cytosol"/>
    <property type="evidence" value="ECO:0007669"/>
    <property type="project" value="TreeGrafter"/>
</dbReference>
<evidence type="ECO:0000259" key="10">
    <source>
        <dbReference type="PROSITE" id="PS50862"/>
    </source>
</evidence>
<keyword evidence="4" id="KW-0547">Nucleotide-binding</keyword>
<accession>A0A1G2NEJ7</accession>
<dbReference type="STRING" id="1802319.A2928_04270"/>
<dbReference type="InterPro" id="IPR002316">
    <property type="entry name" value="Pro-tRNA-ligase_IIa"/>
</dbReference>
<evidence type="ECO:0000256" key="5">
    <source>
        <dbReference type="ARBA" id="ARBA00022840"/>
    </source>
</evidence>
<dbReference type="InterPro" id="IPR002314">
    <property type="entry name" value="aa-tRNA-synt_IIb"/>
</dbReference>
<gene>
    <name evidence="11" type="ORF">A2928_04270</name>
</gene>
<keyword evidence="6" id="KW-0648">Protein biosynthesis</keyword>
<organism evidence="11 12">
    <name type="scientific">Candidatus Taylorbacteria bacterium RIFCSPLOWO2_01_FULL_45_15b</name>
    <dbReference type="NCBI Taxonomy" id="1802319"/>
    <lineage>
        <taxon>Bacteria</taxon>
        <taxon>Candidatus Tayloriibacteriota</taxon>
    </lineage>
</organism>
<keyword evidence="3" id="KW-0436">Ligase</keyword>
<sequence>MRQSQLFSKTRREAPKDEVAKNAELLIRGGYIHKEMAGVYSFLPLGLIVLNKIIQIIREEMNEIGGEEILLASLQQKDTWQTTDRWDDKKVDNWFKTKLKNDTELGLGFTHEEPLTALMREHIRSYKDLPRYAYQFQTKFRNETRAKSGIMRSREFIMKDLYSFSKSQKEHDEFYEKAKESYITIFQRIGIGEKTYVTFASGGSFSKFSHEFQTITDAGEDIIYISDEKKIALNKEVMNDEGLAAVGVKKEDLREAKAVEVGNIFSLGTRFSEAIGLTYVALDGSKKPVIMGSYGIGPARLMGTVVELFSDDAGIVWPKSIAPFDIHLIEVPCDESTNKAATKLYENLKKAGVSVLYDDRDARAGEKFSDSDLIGIPTRIVISKKTIEEGMLEVKSRAKGHVTKMTESQLVASIKKAQ</sequence>
<dbReference type="PANTHER" id="PTHR42753:SF2">
    <property type="entry name" value="PROLINE--TRNA LIGASE"/>
    <property type="match status" value="1"/>
</dbReference>
<comment type="catalytic activity">
    <reaction evidence="9">
        <text>tRNA(Pro) + L-proline + ATP = L-prolyl-tRNA(Pro) + AMP + diphosphate</text>
        <dbReference type="Rhea" id="RHEA:14305"/>
        <dbReference type="Rhea" id="RHEA-COMP:9700"/>
        <dbReference type="Rhea" id="RHEA-COMP:9702"/>
        <dbReference type="ChEBI" id="CHEBI:30616"/>
        <dbReference type="ChEBI" id="CHEBI:33019"/>
        <dbReference type="ChEBI" id="CHEBI:60039"/>
        <dbReference type="ChEBI" id="CHEBI:78442"/>
        <dbReference type="ChEBI" id="CHEBI:78532"/>
        <dbReference type="ChEBI" id="CHEBI:456215"/>
        <dbReference type="EC" id="6.1.1.15"/>
    </reaction>
</comment>
<keyword evidence="5" id="KW-0067">ATP-binding</keyword>
<dbReference type="InterPro" id="IPR044140">
    <property type="entry name" value="ProRS_anticodon_short"/>
</dbReference>
<evidence type="ECO:0000256" key="7">
    <source>
        <dbReference type="ARBA" id="ARBA00023146"/>
    </source>
</evidence>
<dbReference type="AlphaFoldDB" id="A0A1G2NEJ7"/>
<dbReference type="Gene3D" id="3.30.930.10">
    <property type="entry name" value="Bira Bifunctional Protein, Domain 2"/>
    <property type="match status" value="1"/>
</dbReference>
<proteinExistence type="predicted"/>
<dbReference type="GO" id="GO:0006433">
    <property type="term" value="P:prolyl-tRNA aminoacylation"/>
    <property type="evidence" value="ECO:0007669"/>
    <property type="project" value="InterPro"/>
</dbReference>
<dbReference type="Gene3D" id="3.40.50.800">
    <property type="entry name" value="Anticodon-binding domain"/>
    <property type="match status" value="1"/>
</dbReference>
<evidence type="ECO:0000256" key="2">
    <source>
        <dbReference type="ARBA" id="ARBA00019110"/>
    </source>
</evidence>
<dbReference type="PROSITE" id="PS50862">
    <property type="entry name" value="AA_TRNA_LIGASE_II"/>
    <property type="match status" value="1"/>
</dbReference>
<feature type="domain" description="Aminoacyl-transfer RNA synthetases class-II family profile" evidence="10">
    <location>
        <begin position="38"/>
        <end position="318"/>
    </location>
</feature>